<evidence type="ECO:0000259" key="7">
    <source>
        <dbReference type="Pfam" id="PF12894"/>
    </source>
</evidence>
<dbReference type="InterPro" id="IPR001680">
    <property type="entry name" value="WD40_rpt"/>
</dbReference>
<dbReference type="GO" id="GO:0005680">
    <property type="term" value="C:anaphase-promoting complex"/>
    <property type="evidence" value="ECO:0007669"/>
    <property type="project" value="TreeGrafter"/>
</dbReference>
<dbReference type="OrthoDB" id="10263272at2759"/>
<evidence type="ECO:0000256" key="2">
    <source>
        <dbReference type="ARBA" id="ARBA00022618"/>
    </source>
</evidence>
<evidence type="ECO:0000256" key="3">
    <source>
        <dbReference type="ARBA" id="ARBA00022737"/>
    </source>
</evidence>
<dbReference type="GO" id="GO:0031145">
    <property type="term" value="P:anaphase-promoting complex-dependent catabolic process"/>
    <property type="evidence" value="ECO:0007669"/>
    <property type="project" value="TreeGrafter"/>
</dbReference>
<keyword evidence="2" id="KW-0132">Cell division</keyword>
<protein>
    <recommendedName>
        <fullName evidence="7">Anaphase-promoting complex subunit 4-like WD40 domain-containing protein</fullName>
    </recommendedName>
</protein>
<dbReference type="GO" id="GO:1905786">
    <property type="term" value="P:positive regulation of anaphase-promoting complex-dependent catabolic process"/>
    <property type="evidence" value="ECO:0007669"/>
    <property type="project" value="TreeGrafter"/>
</dbReference>
<evidence type="ECO:0000313" key="9">
    <source>
        <dbReference type="Proteomes" id="UP000789390"/>
    </source>
</evidence>
<dbReference type="PANTHER" id="PTHR19918:SF8">
    <property type="entry name" value="FI02843P"/>
    <property type="match status" value="1"/>
</dbReference>
<dbReference type="Pfam" id="PF12894">
    <property type="entry name" value="ANAPC4_WD40"/>
    <property type="match status" value="1"/>
</dbReference>
<keyword evidence="5" id="KW-0131">Cell cycle</keyword>
<dbReference type="InterPro" id="IPR015943">
    <property type="entry name" value="WD40/YVTN_repeat-like_dom_sf"/>
</dbReference>
<dbReference type="EMBL" id="CAKKLH010000292">
    <property type="protein sequence ID" value="CAH0109491.1"/>
    <property type="molecule type" value="Genomic_DNA"/>
</dbReference>
<dbReference type="SUPFAM" id="SSF50978">
    <property type="entry name" value="WD40 repeat-like"/>
    <property type="match status" value="1"/>
</dbReference>
<evidence type="ECO:0000313" key="8">
    <source>
        <dbReference type="EMBL" id="CAH0109491.1"/>
    </source>
</evidence>
<evidence type="ECO:0000256" key="6">
    <source>
        <dbReference type="SAM" id="MobiDB-lite"/>
    </source>
</evidence>
<dbReference type="GO" id="GO:0010997">
    <property type="term" value="F:anaphase-promoting complex binding"/>
    <property type="evidence" value="ECO:0007669"/>
    <property type="project" value="InterPro"/>
</dbReference>
<keyword evidence="3" id="KW-0677">Repeat</keyword>
<feature type="region of interest" description="Disordered" evidence="6">
    <location>
        <begin position="47"/>
        <end position="68"/>
    </location>
</feature>
<keyword evidence="4" id="KW-0498">Mitosis</keyword>
<name>A0A8J2RYA5_9CRUS</name>
<comment type="caution">
    <text evidence="8">The sequence shown here is derived from an EMBL/GenBank/DDBJ whole genome shotgun (WGS) entry which is preliminary data.</text>
</comment>
<organism evidence="8 9">
    <name type="scientific">Daphnia galeata</name>
    <dbReference type="NCBI Taxonomy" id="27404"/>
    <lineage>
        <taxon>Eukaryota</taxon>
        <taxon>Metazoa</taxon>
        <taxon>Ecdysozoa</taxon>
        <taxon>Arthropoda</taxon>
        <taxon>Crustacea</taxon>
        <taxon>Branchiopoda</taxon>
        <taxon>Diplostraca</taxon>
        <taxon>Cladocera</taxon>
        <taxon>Anomopoda</taxon>
        <taxon>Daphniidae</taxon>
        <taxon>Daphnia</taxon>
    </lineage>
</organism>
<dbReference type="AlphaFoldDB" id="A0A8J2RYA5"/>
<evidence type="ECO:0000256" key="5">
    <source>
        <dbReference type="ARBA" id="ARBA00023306"/>
    </source>
</evidence>
<gene>
    <name evidence="8" type="ORF">DGAL_LOCUS12969</name>
</gene>
<proteinExistence type="predicted"/>
<dbReference type="InterPro" id="IPR024977">
    <property type="entry name" value="Apc4-like_WD40_dom"/>
</dbReference>
<dbReference type="InterPro" id="IPR036322">
    <property type="entry name" value="WD40_repeat_dom_sf"/>
</dbReference>
<dbReference type="GO" id="GO:0051301">
    <property type="term" value="P:cell division"/>
    <property type="evidence" value="ECO:0007669"/>
    <property type="project" value="UniProtKB-KW"/>
</dbReference>
<sequence>MSSTTCLTSASQQNLNVPVVSSVSKKVTINMNDVGRGETMKFLTPTLRTSRSPSSLLPPQSNRKILSSSPAVDRNLLQLPTPSFLFAHQHRNSPSSPRNNNIQDRLIPCRSQTDMQLAQHLLSPMSHHVGSTLTADDYDSEQQDSRRQVTRILNFGNKTMKAKPFSPVTAFLACGTTTPFVHPPPTKTKSKFKIPSKPDRVMAAPGTFLECGFQSACWAPSANLVVALESGVYVCKINEDCNVTEICANIQNPENPFCHVIWNSTGDSVICGKMSGEIQICDLRTSVCQIKWHMLAKHAIRSIALEQDHLLTWNSVEIWVSGTVGHGVRIYDLRQTGGSTEPILSLKSRTSVNSLSWSTNGHLLAGGCESGHSCLWDVRQPSKEMKIFKNQATNPITVVNWCSWKPSILFCGSSFPRPSICAHNTATGVLVGDFECASEVSGIQFNDQLKQVATSHHSCLPDAAESRLIHGAESTVQLWQLTSNKLNPVMELLQHEEGIVSMAASVNNSQLLTMGGDELLCLWHWNDTAPHSNSNKAGFQIARSQLDAFNLIR</sequence>
<evidence type="ECO:0000256" key="1">
    <source>
        <dbReference type="ARBA" id="ARBA00022574"/>
    </source>
</evidence>
<keyword evidence="1" id="KW-0853">WD repeat</keyword>
<keyword evidence="9" id="KW-1185">Reference proteome</keyword>
<dbReference type="PANTHER" id="PTHR19918">
    <property type="entry name" value="CELL DIVISION CYCLE 20 CDC20 FIZZY -RELATED"/>
    <property type="match status" value="1"/>
</dbReference>
<dbReference type="GO" id="GO:1990757">
    <property type="term" value="F:ubiquitin ligase activator activity"/>
    <property type="evidence" value="ECO:0007669"/>
    <property type="project" value="TreeGrafter"/>
</dbReference>
<evidence type="ECO:0000256" key="4">
    <source>
        <dbReference type="ARBA" id="ARBA00022776"/>
    </source>
</evidence>
<dbReference type="InterPro" id="IPR033010">
    <property type="entry name" value="Cdc20/Fizzy"/>
</dbReference>
<accession>A0A8J2RYA5</accession>
<reference evidence="8" key="1">
    <citation type="submission" date="2021-11" db="EMBL/GenBank/DDBJ databases">
        <authorList>
            <person name="Schell T."/>
        </authorList>
    </citation>
    <scope>NUCLEOTIDE SEQUENCE</scope>
    <source>
        <strain evidence="8">M5</strain>
    </source>
</reference>
<feature type="compositionally biased region" description="Low complexity" evidence="6">
    <location>
        <begin position="47"/>
        <end position="59"/>
    </location>
</feature>
<dbReference type="Gene3D" id="2.130.10.10">
    <property type="entry name" value="YVTN repeat-like/Quinoprotein amine dehydrogenase"/>
    <property type="match status" value="1"/>
</dbReference>
<dbReference type="Proteomes" id="UP000789390">
    <property type="component" value="Unassembled WGS sequence"/>
</dbReference>
<dbReference type="SMART" id="SM00320">
    <property type="entry name" value="WD40"/>
    <property type="match status" value="3"/>
</dbReference>
<feature type="domain" description="Anaphase-promoting complex subunit 4-like WD40" evidence="7">
    <location>
        <begin position="347"/>
        <end position="403"/>
    </location>
</feature>